<dbReference type="AlphaFoldDB" id="A0A078AUL1"/>
<evidence type="ECO:0000313" key="2">
    <source>
        <dbReference type="EMBL" id="CDW84568.1"/>
    </source>
</evidence>
<dbReference type="InParanoid" id="A0A078AUL1"/>
<organism evidence="2 3">
    <name type="scientific">Stylonychia lemnae</name>
    <name type="common">Ciliate</name>
    <dbReference type="NCBI Taxonomy" id="5949"/>
    <lineage>
        <taxon>Eukaryota</taxon>
        <taxon>Sar</taxon>
        <taxon>Alveolata</taxon>
        <taxon>Ciliophora</taxon>
        <taxon>Intramacronucleata</taxon>
        <taxon>Spirotrichea</taxon>
        <taxon>Stichotrichia</taxon>
        <taxon>Sporadotrichida</taxon>
        <taxon>Oxytrichidae</taxon>
        <taxon>Stylonychinae</taxon>
        <taxon>Stylonychia</taxon>
    </lineage>
</organism>
<proteinExistence type="predicted"/>
<protein>
    <submittedName>
        <fullName evidence="2">Uncharacterized protein</fullName>
    </submittedName>
</protein>
<accession>A0A078AUL1</accession>
<evidence type="ECO:0000256" key="1">
    <source>
        <dbReference type="SAM" id="MobiDB-lite"/>
    </source>
</evidence>
<dbReference type="EMBL" id="CCKQ01012937">
    <property type="protein sequence ID" value="CDW84568.1"/>
    <property type="molecule type" value="Genomic_DNA"/>
</dbReference>
<dbReference type="Proteomes" id="UP000039865">
    <property type="component" value="Unassembled WGS sequence"/>
</dbReference>
<keyword evidence="3" id="KW-1185">Reference proteome</keyword>
<gene>
    <name evidence="2" type="primary">Contig6686.g7152</name>
    <name evidence="2" type="ORF">STYLEM_13633</name>
</gene>
<reference evidence="2 3" key="1">
    <citation type="submission" date="2014-06" db="EMBL/GenBank/DDBJ databases">
        <authorList>
            <person name="Swart Estienne"/>
        </authorList>
    </citation>
    <scope>NUCLEOTIDE SEQUENCE [LARGE SCALE GENOMIC DNA]</scope>
    <source>
        <strain evidence="2 3">130c</strain>
    </source>
</reference>
<evidence type="ECO:0000313" key="3">
    <source>
        <dbReference type="Proteomes" id="UP000039865"/>
    </source>
</evidence>
<sequence length="110" mass="12709">MKIEAKEPLLEAFMTADEERGRGKNKKKKRKRKRASGSRNPKTEVIENAIGDKIEEQIATWHKLSPQSSKKELQLNNYNVNLKENQLTVPQVFSPQDNIQKIQDKQPIVL</sequence>
<name>A0A078AUL1_STYLE</name>
<feature type="compositionally biased region" description="Basic residues" evidence="1">
    <location>
        <begin position="23"/>
        <end position="36"/>
    </location>
</feature>
<feature type="region of interest" description="Disordered" evidence="1">
    <location>
        <begin position="1"/>
        <end position="44"/>
    </location>
</feature>